<evidence type="ECO:0000313" key="3">
    <source>
        <dbReference type="Proteomes" id="UP000266861"/>
    </source>
</evidence>
<protein>
    <submittedName>
        <fullName evidence="2">Uncharacterized protein</fullName>
    </submittedName>
</protein>
<dbReference type="OrthoDB" id="2351799at2759"/>
<reference evidence="2 3" key="1">
    <citation type="submission" date="2018-08" db="EMBL/GenBank/DDBJ databases">
        <title>Genome and evolution of the arbuscular mycorrhizal fungus Diversispora epigaea (formerly Glomus versiforme) and its bacterial endosymbionts.</title>
        <authorList>
            <person name="Sun X."/>
            <person name="Fei Z."/>
            <person name="Harrison M."/>
        </authorList>
    </citation>
    <scope>NUCLEOTIDE SEQUENCE [LARGE SCALE GENOMIC DNA]</scope>
    <source>
        <strain evidence="2 3">IT104</strain>
    </source>
</reference>
<proteinExistence type="predicted"/>
<accession>A0A397JHF3</accession>
<feature type="compositionally biased region" description="Low complexity" evidence="1">
    <location>
        <begin position="131"/>
        <end position="148"/>
    </location>
</feature>
<evidence type="ECO:0000256" key="1">
    <source>
        <dbReference type="SAM" id="MobiDB-lite"/>
    </source>
</evidence>
<dbReference type="AlphaFoldDB" id="A0A397JHF3"/>
<gene>
    <name evidence="2" type="ORF">Glove_53g18</name>
</gene>
<sequence>MSNNEGKRKNILTQDVETLNNNNNNNGKFLTRVGLSATKLLDDVLPISGISATTELSSLMGNVDNSSKANSSSSPYSRTSNVALLNTYEGSGSKIQKTELSSQQESQGMYKNLKFDDQEYYQWKNLDNNFDNNNNNNNDDIINHPFNHNYDERNEHNKHNKPNKYNKHNKYNEDIFSKNSHQEQKKSDGDKVLDFLNSNFYTIEIYDTNDELFSCNNLNNLQMELETQDLNDFMESSDIITYLNKTRYTDDVYGSPLFLKKLIKEAKDELVKVTETSDIHQNIAIKRLKMVRDHLIKIKERKENIGGDEVNDWISQWNDQDMKEMLQLWNN</sequence>
<name>A0A397JHF3_9GLOM</name>
<evidence type="ECO:0000313" key="2">
    <source>
        <dbReference type="EMBL" id="RHZ86228.1"/>
    </source>
</evidence>
<feature type="region of interest" description="Disordered" evidence="1">
    <location>
        <begin position="131"/>
        <end position="169"/>
    </location>
</feature>
<organism evidence="2 3">
    <name type="scientific">Diversispora epigaea</name>
    <dbReference type="NCBI Taxonomy" id="1348612"/>
    <lineage>
        <taxon>Eukaryota</taxon>
        <taxon>Fungi</taxon>
        <taxon>Fungi incertae sedis</taxon>
        <taxon>Mucoromycota</taxon>
        <taxon>Glomeromycotina</taxon>
        <taxon>Glomeromycetes</taxon>
        <taxon>Diversisporales</taxon>
        <taxon>Diversisporaceae</taxon>
        <taxon>Diversispora</taxon>
    </lineage>
</organism>
<feature type="compositionally biased region" description="Basic residues" evidence="1">
    <location>
        <begin position="158"/>
        <end position="169"/>
    </location>
</feature>
<comment type="caution">
    <text evidence="2">The sequence shown here is derived from an EMBL/GenBank/DDBJ whole genome shotgun (WGS) entry which is preliminary data.</text>
</comment>
<keyword evidence="3" id="KW-1185">Reference proteome</keyword>
<dbReference type="EMBL" id="PQFF01000050">
    <property type="protein sequence ID" value="RHZ86228.1"/>
    <property type="molecule type" value="Genomic_DNA"/>
</dbReference>
<dbReference type="Proteomes" id="UP000266861">
    <property type="component" value="Unassembled WGS sequence"/>
</dbReference>